<dbReference type="GO" id="GO:0005524">
    <property type="term" value="F:ATP binding"/>
    <property type="evidence" value="ECO:0007669"/>
    <property type="project" value="InterPro"/>
</dbReference>
<dbReference type="InterPro" id="IPR011009">
    <property type="entry name" value="Kinase-like_dom_sf"/>
</dbReference>
<dbReference type="PANTHER" id="PTHR44329">
    <property type="entry name" value="SERINE/THREONINE-PROTEIN KINASE TNNI3K-RELATED"/>
    <property type="match status" value="1"/>
</dbReference>
<sequence>MAGLRRSTVDKFEIGFPSSAYDVLTKSDGGTEHGSNRLGYRRHVDINLGDRYVGKYSPEGQYSSLYIPGRQPGWNAQSQQLLHRVVRTKIQNAREVSLSTTREWNHLNHAHLATFFQIIYDYPLPTFVQPMYRNGNIVDYCIKHRSLVRLPMILRQAAQGLKYLHSCGIIHGRIHASNILIDDDDQARLADFGLYPIIESLTGETMDPFLWWKAPEQLVPTNGPEVSQSFSADTYSFGLTILEAYTYQRPFADIRSANQFLIKLRRNMGLAMTIPKPPRIPDSLWASFRACCNQRPESRLSLGTRNICESYIVHP</sequence>
<accession>A0A067Q684</accession>
<keyword evidence="3" id="KW-1185">Reference proteome</keyword>
<dbReference type="InParanoid" id="A0A067Q684"/>
<gene>
    <name evidence="2" type="ORF">JAAARDRAFT_257565</name>
</gene>
<dbReference type="Proteomes" id="UP000027265">
    <property type="component" value="Unassembled WGS sequence"/>
</dbReference>
<dbReference type="HOGENOM" id="CLU_000288_7_18_1"/>
<name>A0A067Q684_9AGAM</name>
<evidence type="ECO:0000313" key="3">
    <source>
        <dbReference type="Proteomes" id="UP000027265"/>
    </source>
</evidence>
<dbReference type="GO" id="GO:0004674">
    <property type="term" value="F:protein serine/threonine kinase activity"/>
    <property type="evidence" value="ECO:0007669"/>
    <property type="project" value="TreeGrafter"/>
</dbReference>
<dbReference type="Pfam" id="PF07714">
    <property type="entry name" value="PK_Tyr_Ser-Thr"/>
    <property type="match status" value="1"/>
</dbReference>
<dbReference type="InterPro" id="IPR001245">
    <property type="entry name" value="Ser-Thr/Tyr_kinase_cat_dom"/>
</dbReference>
<reference evidence="3" key="1">
    <citation type="journal article" date="2014" name="Proc. Natl. Acad. Sci. U.S.A.">
        <title>Extensive sampling of basidiomycete genomes demonstrates inadequacy of the white-rot/brown-rot paradigm for wood decay fungi.</title>
        <authorList>
            <person name="Riley R."/>
            <person name="Salamov A.A."/>
            <person name="Brown D.W."/>
            <person name="Nagy L.G."/>
            <person name="Floudas D."/>
            <person name="Held B.W."/>
            <person name="Levasseur A."/>
            <person name="Lombard V."/>
            <person name="Morin E."/>
            <person name="Otillar R."/>
            <person name="Lindquist E.A."/>
            <person name="Sun H."/>
            <person name="LaButti K.M."/>
            <person name="Schmutz J."/>
            <person name="Jabbour D."/>
            <person name="Luo H."/>
            <person name="Baker S.E."/>
            <person name="Pisabarro A.G."/>
            <person name="Walton J.D."/>
            <person name="Blanchette R.A."/>
            <person name="Henrissat B."/>
            <person name="Martin F."/>
            <person name="Cullen D."/>
            <person name="Hibbett D.S."/>
            <person name="Grigoriev I.V."/>
        </authorList>
    </citation>
    <scope>NUCLEOTIDE SEQUENCE [LARGE SCALE GENOMIC DNA]</scope>
    <source>
        <strain evidence="3">MUCL 33604</strain>
    </source>
</reference>
<proteinExistence type="predicted"/>
<dbReference type="PROSITE" id="PS50011">
    <property type="entry name" value="PROTEIN_KINASE_DOM"/>
    <property type="match status" value="1"/>
</dbReference>
<dbReference type="EMBL" id="KL197718">
    <property type="protein sequence ID" value="KDQ58126.1"/>
    <property type="molecule type" value="Genomic_DNA"/>
</dbReference>
<dbReference type="SUPFAM" id="SSF56112">
    <property type="entry name" value="Protein kinase-like (PK-like)"/>
    <property type="match status" value="1"/>
</dbReference>
<protein>
    <recommendedName>
        <fullName evidence="1">Protein kinase domain-containing protein</fullName>
    </recommendedName>
</protein>
<organism evidence="2 3">
    <name type="scientific">Jaapia argillacea MUCL 33604</name>
    <dbReference type="NCBI Taxonomy" id="933084"/>
    <lineage>
        <taxon>Eukaryota</taxon>
        <taxon>Fungi</taxon>
        <taxon>Dikarya</taxon>
        <taxon>Basidiomycota</taxon>
        <taxon>Agaricomycotina</taxon>
        <taxon>Agaricomycetes</taxon>
        <taxon>Agaricomycetidae</taxon>
        <taxon>Jaapiales</taxon>
        <taxon>Jaapiaceae</taxon>
        <taxon>Jaapia</taxon>
    </lineage>
</organism>
<evidence type="ECO:0000313" key="2">
    <source>
        <dbReference type="EMBL" id="KDQ58126.1"/>
    </source>
</evidence>
<dbReference type="STRING" id="933084.A0A067Q684"/>
<dbReference type="InterPro" id="IPR000719">
    <property type="entry name" value="Prot_kinase_dom"/>
</dbReference>
<dbReference type="OrthoDB" id="346907at2759"/>
<dbReference type="Gene3D" id="1.10.510.10">
    <property type="entry name" value="Transferase(Phosphotransferase) domain 1"/>
    <property type="match status" value="1"/>
</dbReference>
<feature type="domain" description="Protein kinase" evidence="1">
    <location>
        <begin position="51"/>
        <end position="315"/>
    </location>
</feature>
<evidence type="ECO:0000259" key="1">
    <source>
        <dbReference type="PROSITE" id="PS50011"/>
    </source>
</evidence>
<dbReference type="AlphaFoldDB" id="A0A067Q684"/>
<dbReference type="InterPro" id="IPR051681">
    <property type="entry name" value="Ser/Thr_Kinases-Pseudokinases"/>
</dbReference>